<evidence type="ECO:0000313" key="5">
    <source>
        <dbReference type="Proteomes" id="UP000036958"/>
    </source>
</evidence>
<dbReference type="Pfam" id="PF04773">
    <property type="entry name" value="FecR"/>
    <property type="match status" value="1"/>
</dbReference>
<dbReference type="AlphaFoldDB" id="A0A0L8V3I0"/>
<evidence type="ECO:0000256" key="1">
    <source>
        <dbReference type="SAM" id="Phobius"/>
    </source>
</evidence>
<dbReference type="InterPro" id="IPR006860">
    <property type="entry name" value="FecR"/>
</dbReference>
<proteinExistence type="predicted"/>
<keyword evidence="1" id="KW-0472">Membrane</keyword>
<dbReference type="Gene3D" id="2.60.120.1440">
    <property type="match status" value="1"/>
</dbReference>
<evidence type="ECO:0000259" key="2">
    <source>
        <dbReference type="Pfam" id="PF04773"/>
    </source>
</evidence>
<evidence type="ECO:0008006" key="6">
    <source>
        <dbReference type="Google" id="ProtNLM"/>
    </source>
</evidence>
<dbReference type="Gene3D" id="3.55.50.30">
    <property type="match status" value="1"/>
</dbReference>
<gene>
    <name evidence="4" type="ORF">NC99_42350</name>
</gene>
<keyword evidence="5" id="KW-1185">Reference proteome</keyword>
<feature type="transmembrane region" description="Helical" evidence="1">
    <location>
        <begin position="81"/>
        <end position="101"/>
    </location>
</feature>
<dbReference type="GO" id="GO:0016989">
    <property type="term" value="F:sigma factor antagonist activity"/>
    <property type="evidence" value="ECO:0007669"/>
    <property type="project" value="TreeGrafter"/>
</dbReference>
<reference evidence="5" key="1">
    <citation type="submission" date="2015-07" db="EMBL/GenBank/DDBJ databases">
        <title>Genome sequencing of Sunxiuqinia dokdonensis strain SK.</title>
        <authorList>
            <person name="Ahn S."/>
            <person name="Kim B.-C."/>
        </authorList>
    </citation>
    <scope>NUCLEOTIDE SEQUENCE [LARGE SCALE GENOMIC DNA]</scope>
    <source>
        <strain evidence="5">SK</strain>
    </source>
</reference>
<dbReference type="EMBL" id="LGIA01000206">
    <property type="protein sequence ID" value="KOH42928.1"/>
    <property type="molecule type" value="Genomic_DNA"/>
</dbReference>
<feature type="domain" description="FecR protein" evidence="2">
    <location>
        <begin position="113"/>
        <end position="208"/>
    </location>
</feature>
<organism evidence="4 5">
    <name type="scientific">Sunxiuqinia dokdonensis</name>
    <dbReference type="NCBI Taxonomy" id="1409788"/>
    <lineage>
        <taxon>Bacteria</taxon>
        <taxon>Pseudomonadati</taxon>
        <taxon>Bacteroidota</taxon>
        <taxon>Bacteroidia</taxon>
        <taxon>Marinilabiliales</taxon>
        <taxon>Prolixibacteraceae</taxon>
        <taxon>Sunxiuqinia</taxon>
    </lineage>
</organism>
<dbReference type="InterPro" id="IPR012373">
    <property type="entry name" value="Ferrdict_sens_TM"/>
</dbReference>
<name>A0A0L8V3I0_9BACT</name>
<dbReference type="PANTHER" id="PTHR30273">
    <property type="entry name" value="PERIPLASMIC SIGNAL SENSOR AND SIGMA FACTOR ACTIVATOR FECR-RELATED"/>
    <property type="match status" value="1"/>
</dbReference>
<keyword evidence="1" id="KW-0812">Transmembrane</keyword>
<protein>
    <recommendedName>
        <fullName evidence="6">FecR protein domain-containing protein</fullName>
    </recommendedName>
</protein>
<dbReference type="PANTHER" id="PTHR30273:SF2">
    <property type="entry name" value="PROTEIN FECR"/>
    <property type="match status" value="1"/>
</dbReference>
<dbReference type="PIRSF" id="PIRSF018266">
    <property type="entry name" value="FecR"/>
    <property type="match status" value="1"/>
</dbReference>
<keyword evidence="1" id="KW-1133">Transmembrane helix</keyword>
<evidence type="ECO:0000259" key="3">
    <source>
        <dbReference type="Pfam" id="PF16344"/>
    </source>
</evidence>
<dbReference type="Proteomes" id="UP000036958">
    <property type="component" value="Unassembled WGS sequence"/>
</dbReference>
<dbReference type="RefSeq" id="WP_053187927.1">
    <property type="nucleotide sequence ID" value="NZ_LGIA01000206.1"/>
</dbReference>
<dbReference type="STRING" id="1409788.NC99_42350"/>
<dbReference type="Pfam" id="PF16344">
    <property type="entry name" value="FecR_C"/>
    <property type="match status" value="1"/>
</dbReference>
<dbReference type="InterPro" id="IPR032508">
    <property type="entry name" value="FecR_C"/>
</dbReference>
<comment type="caution">
    <text evidence="4">The sequence shown here is derived from an EMBL/GenBank/DDBJ whole genome shotgun (WGS) entry which is preliminary data.</text>
</comment>
<sequence>MMKEKIQKYLEGKLPEKEQQALLDWLRDEEHQQVFDLEKARWWKERKLSRETRTSDMGQVLLHERLKEKHQLKRSGRMLNWYRYAAIALLVIGLSGSVFVYNSYFNTALQLTEIHTEPGQMSTVTMPDGSKIWINADTRLTYNNHYGIQNRAIQVQGEAYFDVAKNHKNPFIVDLGSLKVKVTGTQFGVSNYDDLNEVNVVLEEGSVEIQSAANKFITSLKPAELAVFNKKTNTIQTLEVNPEQYTSWKDGTLNIFELSLEQLVVKLERRYNQEFEVDPLVKDLPYTFSIDGESLSEVLYLIERISPVKAQQEGNIIKLKYMNR</sequence>
<evidence type="ECO:0000313" key="4">
    <source>
        <dbReference type="EMBL" id="KOH42928.1"/>
    </source>
</evidence>
<dbReference type="OrthoDB" id="650093at2"/>
<accession>A0A0L8V3I0</accession>
<feature type="domain" description="Protein FecR C-terminal" evidence="3">
    <location>
        <begin position="259"/>
        <end position="317"/>
    </location>
</feature>